<name>A0A8T1TK47_9STRA</name>
<sequence length="51" mass="5874">MNRRLRYQQALLVLTPSFCRSTLGLHEDATTLQMDLQTNGSRNRTNYCLAT</sequence>
<dbReference type="AlphaFoldDB" id="A0A8T1TK47"/>
<dbReference type="Proteomes" id="UP000688947">
    <property type="component" value="Unassembled WGS sequence"/>
</dbReference>
<evidence type="ECO:0000313" key="1">
    <source>
        <dbReference type="EMBL" id="KAG6941503.1"/>
    </source>
</evidence>
<evidence type="ECO:0000313" key="2">
    <source>
        <dbReference type="Proteomes" id="UP000688947"/>
    </source>
</evidence>
<protein>
    <submittedName>
        <fullName evidence="1">Uncharacterized protein</fullName>
    </submittedName>
</protein>
<comment type="caution">
    <text evidence="1">The sequence shown here is derived from an EMBL/GenBank/DDBJ whole genome shotgun (WGS) entry which is preliminary data.</text>
</comment>
<proteinExistence type="predicted"/>
<gene>
    <name evidence="1" type="ORF">JG687_00019607</name>
</gene>
<dbReference type="EMBL" id="JAENGZ010003505">
    <property type="protein sequence ID" value="KAG6941503.1"/>
    <property type="molecule type" value="Genomic_DNA"/>
</dbReference>
<accession>A0A8T1TK47</accession>
<feature type="non-terminal residue" evidence="1">
    <location>
        <position position="51"/>
    </location>
</feature>
<organism evidence="1 2">
    <name type="scientific">Phytophthora cactorum</name>
    <dbReference type="NCBI Taxonomy" id="29920"/>
    <lineage>
        <taxon>Eukaryota</taxon>
        <taxon>Sar</taxon>
        <taxon>Stramenopiles</taxon>
        <taxon>Oomycota</taxon>
        <taxon>Peronosporomycetes</taxon>
        <taxon>Peronosporales</taxon>
        <taxon>Peronosporaceae</taxon>
        <taxon>Phytophthora</taxon>
    </lineage>
</organism>
<reference evidence="1" key="1">
    <citation type="submission" date="2021-01" db="EMBL/GenBank/DDBJ databases">
        <title>Phytophthora aleatoria, a newly-described species from Pinus radiata is distinct from Phytophthora cactorum isolates based on comparative genomics.</title>
        <authorList>
            <person name="Mcdougal R."/>
            <person name="Panda P."/>
            <person name="Williams N."/>
            <person name="Studholme D.J."/>
        </authorList>
    </citation>
    <scope>NUCLEOTIDE SEQUENCE</scope>
    <source>
        <strain evidence="1">NZFS 3830</strain>
    </source>
</reference>